<accession>A0ABM7CDL2</accession>
<organism evidence="1 2">
    <name type="scientific">Tenacibaculum mesophilum</name>
    <dbReference type="NCBI Taxonomy" id="104268"/>
    <lineage>
        <taxon>Bacteria</taxon>
        <taxon>Pseudomonadati</taxon>
        <taxon>Bacteroidota</taxon>
        <taxon>Flavobacteriia</taxon>
        <taxon>Flavobacteriales</taxon>
        <taxon>Flavobacteriaceae</taxon>
        <taxon>Tenacibaculum</taxon>
    </lineage>
</organism>
<name>A0ABM7CDL2_9FLAO</name>
<dbReference type="Proteomes" id="UP000269693">
    <property type="component" value="Chromosome"/>
</dbReference>
<gene>
    <name evidence="1" type="ORF">D6200_04280</name>
</gene>
<evidence type="ECO:0000313" key="1">
    <source>
        <dbReference type="EMBL" id="AZJ31825.1"/>
    </source>
</evidence>
<sequence>MKTKVLNLGTIISKTAQKQILGGESPMRCPGDGVLVCKGEKPHTNCWCYYKAYEVLRPE</sequence>
<keyword evidence="2" id="KW-1185">Reference proteome</keyword>
<dbReference type="RefSeq" id="WP_073182857.1">
    <property type="nucleotide sequence ID" value="NZ_CP032544.1"/>
</dbReference>
<proteinExistence type="predicted"/>
<reference evidence="1 2" key="1">
    <citation type="submission" date="2018-09" db="EMBL/GenBank/DDBJ databases">
        <title>Insights into the microbiota of Asian seabass (Lates calcarifer) with tenacibaculosis symptoms and description of sp. nov. Tenacibaculum singaporense.</title>
        <authorList>
            <person name="Miyake S."/>
            <person name="Soh M."/>
            <person name="Azman M.N."/>
            <person name="Ngoh S.Y."/>
            <person name="Orban L."/>
            <person name="Seedorf H."/>
        </authorList>
    </citation>
    <scope>NUCLEOTIDE SEQUENCE [LARGE SCALE GENOMIC DNA]</scope>
    <source>
        <strain evidence="1 2">DSM 13764</strain>
    </source>
</reference>
<protein>
    <submittedName>
        <fullName evidence="1">Uncharacterized protein</fullName>
    </submittedName>
</protein>
<dbReference type="EMBL" id="CP032544">
    <property type="protein sequence ID" value="AZJ31825.1"/>
    <property type="molecule type" value="Genomic_DNA"/>
</dbReference>
<evidence type="ECO:0000313" key="2">
    <source>
        <dbReference type="Proteomes" id="UP000269693"/>
    </source>
</evidence>